<dbReference type="Proteomes" id="UP000276133">
    <property type="component" value="Unassembled WGS sequence"/>
</dbReference>
<feature type="non-terminal residue" evidence="1">
    <location>
        <position position="1"/>
    </location>
</feature>
<evidence type="ECO:0000313" key="2">
    <source>
        <dbReference type="Proteomes" id="UP000276133"/>
    </source>
</evidence>
<name>A0A3M7RB64_BRAPC</name>
<gene>
    <name evidence="1" type="ORF">BpHYR1_019096</name>
</gene>
<reference evidence="1 2" key="1">
    <citation type="journal article" date="2018" name="Sci. Rep.">
        <title>Genomic signatures of local adaptation to the degree of environmental predictability in rotifers.</title>
        <authorList>
            <person name="Franch-Gras L."/>
            <person name="Hahn C."/>
            <person name="Garcia-Roger E.M."/>
            <person name="Carmona M.J."/>
            <person name="Serra M."/>
            <person name="Gomez A."/>
        </authorList>
    </citation>
    <scope>NUCLEOTIDE SEQUENCE [LARGE SCALE GENOMIC DNA]</scope>
    <source>
        <strain evidence="1">HYR1</strain>
    </source>
</reference>
<accession>A0A3M7RB64</accession>
<dbReference type="AlphaFoldDB" id="A0A3M7RB64"/>
<proteinExistence type="predicted"/>
<comment type="caution">
    <text evidence="1">The sequence shown here is derived from an EMBL/GenBank/DDBJ whole genome shotgun (WGS) entry which is preliminary data.</text>
</comment>
<keyword evidence="2" id="KW-1185">Reference proteome</keyword>
<organism evidence="1 2">
    <name type="scientific">Brachionus plicatilis</name>
    <name type="common">Marine rotifer</name>
    <name type="synonym">Brachionus muelleri</name>
    <dbReference type="NCBI Taxonomy" id="10195"/>
    <lineage>
        <taxon>Eukaryota</taxon>
        <taxon>Metazoa</taxon>
        <taxon>Spiralia</taxon>
        <taxon>Gnathifera</taxon>
        <taxon>Rotifera</taxon>
        <taxon>Eurotatoria</taxon>
        <taxon>Monogononta</taxon>
        <taxon>Pseudotrocha</taxon>
        <taxon>Ploima</taxon>
        <taxon>Brachionidae</taxon>
        <taxon>Brachionus</taxon>
    </lineage>
</organism>
<protein>
    <submittedName>
        <fullName evidence="1">Uncharacterized protein</fullName>
    </submittedName>
</protein>
<dbReference type="EMBL" id="REGN01003773">
    <property type="protein sequence ID" value="RNA20842.1"/>
    <property type="molecule type" value="Genomic_DNA"/>
</dbReference>
<sequence length="61" mass="7255">FITIFFEELAKNQKSQVKEKKNQSKSLTFFLFMECMTIDINFNSIERQTVKTKGRLNSFIN</sequence>
<evidence type="ECO:0000313" key="1">
    <source>
        <dbReference type="EMBL" id="RNA20842.1"/>
    </source>
</evidence>